<sequence>DPLSEDERKCESAALQEKMDATERIRFQKIRDNAAARNRLESETTLTKYWTSVNKENKPRDTTTCLQVPGSDPPVYEKRSDRMAELARDFHDNLQSKDISSEAERNEAETTVFANVKKVAQLDKAKLSQYLKRAEIVQVLKNLPNGRAPGINGLIHDLWKALHARFENSEESENKSMDIARVLTVVFNDIEMYGVHPDSNFAEGW</sequence>
<name>A0AAD7EV24_9AGAR</name>
<evidence type="ECO:0000313" key="1">
    <source>
        <dbReference type="EMBL" id="KAJ7351634.1"/>
    </source>
</evidence>
<feature type="non-terminal residue" evidence="1">
    <location>
        <position position="205"/>
    </location>
</feature>
<accession>A0AAD7EV24</accession>
<evidence type="ECO:0000313" key="2">
    <source>
        <dbReference type="Proteomes" id="UP001218218"/>
    </source>
</evidence>
<keyword evidence="2" id="KW-1185">Reference proteome</keyword>
<comment type="caution">
    <text evidence="1">The sequence shown here is derived from an EMBL/GenBank/DDBJ whole genome shotgun (WGS) entry which is preliminary data.</text>
</comment>
<reference evidence="1" key="1">
    <citation type="submission" date="2023-03" db="EMBL/GenBank/DDBJ databases">
        <title>Massive genome expansion in bonnet fungi (Mycena s.s.) driven by repeated elements and novel gene families across ecological guilds.</title>
        <authorList>
            <consortium name="Lawrence Berkeley National Laboratory"/>
            <person name="Harder C.B."/>
            <person name="Miyauchi S."/>
            <person name="Viragh M."/>
            <person name="Kuo A."/>
            <person name="Thoen E."/>
            <person name="Andreopoulos B."/>
            <person name="Lu D."/>
            <person name="Skrede I."/>
            <person name="Drula E."/>
            <person name="Henrissat B."/>
            <person name="Morin E."/>
            <person name="Kohler A."/>
            <person name="Barry K."/>
            <person name="LaButti K."/>
            <person name="Morin E."/>
            <person name="Salamov A."/>
            <person name="Lipzen A."/>
            <person name="Mereny Z."/>
            <person name="Hegedus B."/>
            <person name="Baldrian P."/>
            <person name="Stursova M."/>
            <person name="Weitz H."/>
            <person name="Taylor A."/>
            <person name="Grigoriev I.V."/>
            <person name="Nagy L.G."/>
            <person name="Martin F."/>
            <person name="Kauserud H."/>
        </authorList>
    </citation>
    <scope>NUCLEOTIDE SEQUENCE</scope>
    <source>
        <strain evidence="1">CBHHK002</strain>
    </source>
</reference>
<protein>
    <submittedName>
        <fullName evidence="1">Uncharacterized protein</fullName>
    </submittedName>
</protein>
<dbReference type="EMBL" id="JARIHO010000013">
    <property type="protein sequence ID" value="KAJ7351634.1"/>
    <property type="molecule type" value="Genomic_DNA"/>
</dbReference>
<feature type="non-terminal residue" evidence="1">
    <location>
        <position position="1"/>
    </location>
</feature>
<dbReference type="Proteomes" id="UP001218218">
    <property type="component" value="Unassembled WGS sequence"/>
</dbReference>
<gene>
    <name evidence="1" type="ORF">DFH08DRAFT_636136</name>
</gene>
<dbReference type="AlphaFoldDB" id="A0AAD7EV24"/>
<organism evidence="1 2">
    <name type="scientific">Mycena albidolilacea</name>
    <dbReference type="NCBI Taxonomy" id="1033008"/>
    <lineage>
        <taxon>Eukaryota</taxon>
        <taxon>Fungi</taxon>
        <taxon>Dikarya</taxon>
        <taxon>Basidiomycota</taxon>
        <taxon>Agaricomycotina</taxon>
        <taxon>Agaricomycetes</taxon>
        <taxon>Agaricomycetidae</taxon>
        <taxon>Agaricales</taxon>
        <taxon>Marasmiineae</taxon>
        <taxon>Mycenaceae</taxon>
        <taxon>Mycena</taxon>
    </lineage>
</organism>
<proteinExistence type="predicted"/>